<feature type="non-terminal residue" evidence="1">
    <location>
        <position position="135"/>
    </location>
</feature>
<dbReference type="Proteomes" id="UP000250043">
    <property type="component" value="Unassembled WGS sequence"/>
</dbReference>
<protein>
    <submittedName>
        <fullName evidence="1">Uncharacterized protein</fullName>
    </submittedName>
</protein>
<organism evidence="1 2">
    <name type="scientific">Obba rivulosa</name>
    <dbReference type="NCBI Taxonomy" id="1052685"/>
    <lineage>
        <taxon>Eukaryota</taxon>
        <taxon>Fungi</taxon>
        <taxon>Dikarya</taxon>
        <taxon>Basidiomycota</taxon>
        <taxon>Agaricomycotina</taxon>
        <taxon>Agaricomycetes</taxon>
        <taxon>Polyporales</taxon>
        <taxon>Gelatoporiaceae</taxon>
        <taxon>Obba</taxon>
    </lineage>
</organism>
<gene>
    <name evidence="1" type="ORF">OBBRIDRAFT_698061</name>
</gene>
<accession>A0A8E2DFJ0</accession>
<evidence type="ECO:0000313" key="1">
    <source>
        <dbReference type="EMBL" id="OCH84867.1"/>
    </source>
</evidence>
<dbReference type="OrthoDB" id="3253623at2759"/>
<name>A0A8E2DFJ0_9APHY</name>
<dbReference type="EMBL" id="KV722627">
    <property type="protein sequence ID" value="OCH84867.1"/>
    <property type="molecule type" value="Genomic_DNA"/>
</dbReference>
<keyword evidence="2" id="KW-1185">Reference proteome</keyword>
<sequence length="135" mass="15303">PIRTYLHQGMQRWVGRLLCRPGMEELLDAPQNRTPRSEQMSDIWDGPVLVSFEGHDSRKFMDAPKGEARLIFSLAVDGFNPYQSKESKANVTCTAIYMVCLNLPPDIRYLPENVYLVGIIPGPTKPSLSQINHFL</sequence>
<dbReference type="AlphaFoldDB" id="A0A8E2DFJ0"/>
<proteinExistence type="predicted"/>
<feature type="non-terminal residue" evidence="1">
    <location>
        <position position="1"/>
    </location>
</feature>
<reference evidence="1 2" key="1">
    <citation type="submission" date="2016-07" db="EMBL/GenBank/DDBJ databases">
        <title>Draft genome of the white-rot fungus Obba rivulosa 3A-2.</title>
        <authorList>
            <consortium name="DOE Joint Genome Institute"/>
            <person name="Miettinen O."/>
            <person name="Riley R."/>
            <person name="Acob R."/>
            <person name="Barry K."/>
            <person name="Cullen D."/>
            <person name="De Vries R."/>
            <person name="Hainaut M."/>
            <person name="Hatakka A."/>
            <person name="Henrissat B."/>
            <person name="Hilden K."/>
            <person name="Kuo R."/>
            <person name="Labutti K."/>
            <person name="Lipzen A."/>
            <person name="Makela M.R."/>
            <person name="Sandor L."/>
            <person name="Spatafora J.W."/>
            <person name="Grigoriev I.V."/>
            <person name="Hibbett D.S."/>
        </authorList>
    </citation>
    <scope>NUCLEOTIDE SEQUENCE [LARGE SCALE GENOMIC DNA]</scope>
    <source>
        <strain evidence="1 2">3A-2</strain>
    </source>
</reference>
<evidence type="ECO:0000313" key="2">
    <source>
        <dbReference type="Proteomes" id="UP000250043"/>
    </source>
</evidence>